<dbReference type="EMBL" id="AKHW03003917">
    <property type="protein sequence ID" value="KYO32395.1"/>
    <property type="molecule type" value="Genomic_DNA"/>
</dbReference>
<accession>A0A151N799</accession>
<proteinExistence type="predicted"/>
<dbReference type="Proteomes" id="UP000050525">
    <property type="component" value="Unassembled WGS sequence"/>
</dbReference>
<sequence length="168" mass="18661">MKTSSRLIAAGLEEDRQALQTAVGLLWICKGMAGMKGVFDFGHASAGTVTDAIPVEKTLKSRKKTEEEQLADSLAWSTEDVMQDQDWAECKWERDCEDWAFRNKLLALKDRPIALLKRMLETQEQQVAMVPRAVEDTEDRQVLDTILAPVVSFVPPAAQPPALVPPAL</sequence>
<organism evidence="1 2">
    <name type="scientific">Alligator mississippiensis</name>
    <name type="common">American alligator</name>
    <dbReference type="NCBI Taxonomy" id="8496"/>
    <lineage>
        <taxon>Eukaryota</taxon>
        <taxon>Metazoa</taxon>
        <taxon>Chordata</taxon>
        <taxon>Craniata</taxon>
        <taxon>Vertebrata</taxon>
        <taxon>Euteleostomi</taxon>
        <taxon>Archelosauria</taxon>
        <taxon>Archosauria</taxon>
        <taxon>Crocodylia</taxon>
        <taxon>Alligatoridae</taxon>
        <taxon>Alligatorinae</taxon>
        <taxon>Alligator</taxon>
    </lineage>
</organism>
<keyword evidence="2" id="KW-1185">Reference proteome</keyword>
<dbReference type="AlphaFoldDB" id="A0A151N799"/>
<name>A0A151N799_ALLMI</name>
<gene>
    <name evidence="1" type="ORF">Y1Q_0020354</name>
</gene>
<evidence type="ECO:0000313" key="2">
    <source>
        <dbReference type="Proteomes" id="UP000050525"/>
    </source>
</evidence>
<reference evidence="1 2" key="1">
    <citation type="journal article" date="2012" name="Genome Biol.">
        <title>Sequencing three crocodilian genomes to illuminate the evolution of archosaurs and amniotes.</title>
        <authorList>
            <person name="St John J.A."/>
            <person name="Braun E.L."/>
            <person name="Isberg S.R."/>
            <person name="Miles L.G."/>
            <person name="Chong A.Y."/>
            <person name="Gongora J."/>
            <person name="Dalzell P."/>
            <person name="Moran C."/>
            <person name="Bed'hom B."/>
            <person name="Abzhanov A."/>
            <person name="Burgess S.C."/>
            <person name="Cooksey A.M."/>
            <person name="Castoe T.A."/>
            <person name="Crawford N.G."/>
            <person name="Densmore L.D."/>
            <person name="Drew J.C."/>
            <person name="Edwards S.V."/>
            <person name="Faircloth B.C."/>
            <person name="Fujita M.K."/>
            <person name="Greenwold M.J."/>
            <person name="Hoffmann F.G."/>
            <person name="Howard J.M."/>
            <person name="Iguchi T."/>
            <person name="Janes D.E."/>
            <person name="Khan S.Y."/>
            <person name="Kohno S."/>
            <person name="de Koning A.J."/>
            <person name="Lance S.L."/>
            <person name="McCarthy F.M."/>
            <person name="McCormack J.E."/>
            <person name="Merchant M.E."/>
            <person name="Peterson D.G."/>
            <person name="Pollock D.D."/>
            <person name="Pourmand N."/>
            <person name="Raney B.J."/>
            <person name="Roessler K.A."/>
            <person name="Sanford J.R."/>
            <person name="Sawyer R.H."/>
            <person name="Schmidt C.J."/>
            <person name="Triplett E.W."/>
            <person name="Tuberville T.D."/>
            <person name="Venegas-Anaya M."/>
            <person name="Howard J.T."/>
            <person name="Jarvis E.D."/>
            <person name="Guillette L.J.Jr."/>
            <person name="Glenn T.C."/>
            <person name="Green R.E."/>
            <person name="Ray D.A."/>
        </authorList>
    </citation>
    <scope>NUCLEOTIDE SEQUENCE [LARGE SCALE GENOMIC DNA]</scope>
    <source>
        <strain evidence="1">KSC_2009_1</strain>
    </source>
</reference>
<protein>
    <submittedName>
        <fullName evidence="1">Uncharacterized protein</fullName>
    </submittedName>
</protein>
<evidence type="ECO:0000313" key="1">
    <source>
        <dbReference type="EMBL" id="KYO32395.1"/>
    </source>
</evidence>
<comment type="caution">
    <text evidence="1">The sequence shown here is derived from an EMBL/GenBank/DDBJ whole genome shotgun (WGS) entry which is preliminary data.</text>
</comment>